<accession>A0ABQ6HB41</accession>
<name>A0ABQ6HB41_9GAMM</name>
<dbReference type="Proteomes" id="UP001157134">
    <property type="component" value="Unassembled WGS sequence"/>
</dbReference>
<comment type="caution">
    <text evidence="2">The sequence shown here is derived from an EMBL/GenBank/DDBJ whole genome shotgun (WGS) entry which is preliminary data.</text>
</comment>
<gene>
    <name evidence="1" type="ORF">tloyanaT_15880</name>
    <name evidence="2" type="ORF">tloyanaT_15900</name>
</gene>
<protein>
    <submittedName>
        <fullName evidence="2">Uncharacterized protein</fullName>
    </submittedName>
</protein>
<organism evidence="2 3">
    <name type="scientific">Thalassotalea loyana</name>
    <dbReference type="NCBI Taxonomy" id="280483"/>
    <lineage>
        <taxon>Bacteria</taxon>
        <taxon>Pseudomonadati</taxon>
        <taxon>Pseudomonadota</taxon>
        <taxon>Gammaproteobacteria</taxon>
        <taxon>Alteromonadales</taxon>
        <taxon>Colwelliaceae</taxon>
        <taxon>Thalassotalea</taxon>
    </lineage>
</organism>
<evidence type="ECO:0000313" key="1">
    <source>
        <dbReference type="EMBL" id="GLX85336.1"/>
    </source>
</evidence>
<proteinExistence type="predicted"/>
<dbReference type="EMBL" id="BSSV01000003">
    <property type="protein sequence ID" value="GLX85336.1"/>
    <property type="molecule type" value="Genomic_DNA"/>
</dbReference>
<evidence type="ECO:0000313" key="2">
    <source>
        <dbReference type="EMBL" id="GLX85338.1"/>
    </source>
</evidence>
<sequence length="72" mass="8897">MSSKVEISEEELIELYEFMERANKFFHQPMNYPDVEKVTKFAEENYPVIRKYYYKVLWDKLPKELQDKILDE</sequence>
<reference evidence="2 3" key="1">
    <citation type="submission" date="2023-03" db="EMBL/GenBank/DDBJ databases">
        <title>Thalassotalea loyana LMG 22536T draft genome sequence.</title>
        <authorList>
            <person name="Sawabe T."/>
        </authorList>
    </citation>
    <scope>NUCLEOTIDE SEQUENCE [LARGE SCALE GENOMIC DNA]</scope>
    <source>
        <strain evidence="2 3">LMG 22536</strain>
    </source>
</reference>
<dbReference type="EMBL" id="BSSV01000003">
    <property type="protein sequence ID" value="GLX85338.1"/>
    <property type="molecule type" value="Genomic_DNA"/>
</dbReference>
<evidence type="ECO:0000313" key="3">
    <source>
        <dbReference type="Proteomes" id="UP001157134"/>
    </source>
</evidence>
<dbReference type="RefSeq" id="WP_284297350.1">
    <property type="nucleotide sequence ID" value="NZ_BSSV01000003.1"/>
</dbReference>
<keyword evidence="3" id="KW-1185">Reference proteome</keyword>